<dbReference type="PANTHER" id="PTHR12303">
    <property type="entry name" value="CARNOSINE N-METHYLTRANSFERASE"/>
    <property type="match status" value="1"/>
</dbReference>
<evidence type="ECO:0000256" key="1">
    <source>
        <dbReference type="ARBA" id="ARBA00010086"/>
    </source>
</evidence>
<dbReference type="EC" id="2.1.1.22" evidence="2"/>
<proteinExistence type="inferred from homology"/>
<dbReference type="Proteomes" id="UP000783686">
    <property type="component" value="Unassembled WGS sequence"/>
</dbReference>
<keyword evidence="7" id="KW-1185">Reference proteome</keyword>
<dbReference type="EMBL" id="CAJFCW020000002">
    <property type="protein sequence ID" value="CAG9088534.1"/>
    <property type="molecule type" value="Genomic_DNA"/>
</dbReference>
<dbReference type="InterPro" id="IPR012901">
    <property type="entry name" value="CARME"/>
</dbReference>
<evidence type="ECO:0000313" key="7">
    <source>
        <dbReference type="Proteomes" id="UP000614601"/>
    </source>
</evidence>
<evidence type="ECO:0000256" key="2">
    <source>
        <dbReference type="ARBA" id="ARBA00012003"/>
    </source>
</evidence>
<keyword evidence="3" id="KW-0489">Methyltransferase</keyword>
<organism evidence="6 7">
    <name type="scientific">Bursaphelenchus okinawaensis</name>
    <dbReference type="NCBI Taxonomy" id="465554"/>
    <lineage>
        <taxon>Eukaryota</taxon>
        <taxon>Metazoa</taxon>
        <taxon>Ecdysozoa</taxon>
        <taxon>Nematoda</taxon>
        <taxon>Chromadorea</taxon>
        <taxon>Rhabditida</taxon>
        <taxon>Tylenchina</taxon>
        <taxon>Tylenchomorpha</taxon>
        <taxon>Aphelenchoidea</taxon>
        <taxon>Aphelenchoididae</taxon>
        <taxon>Bursaphelenchus</taxon>
    </lineage>
</organism>
<dbReference type="GO" id="GO:0032259">
    <property type="term" value="P:methylation"/>
    <property type="evidence" value="ECO:0007669"/>
    <property type="project" value="UniProtKB-KW"/>
</dbReference>
<evidence type="ECO:0000313" key="6">
    <source>
        <dbReference type="EMBL" id="CAD5209124.1"/>
    </source>
</evidence>
<reference evidence="6" key="1">
    <citation type="submission" date="2020-09" db="EMBL/GenBank/DDBJ databases">
        <authorList>
            <person name="Kikuchi T."/>
        </authorList>
    </citation>
    <scope>NUCLEOTIDE SEQUENCE</scope>
    <source>
        <strain evidence="6">SH1</strain>
    </source>
</reference>
<dbReference type="OrthoDB" id="978at2759"/>
<dbReference type="Proteomes" id="UP000614601">
    <property type="component" value="Unassembled WGS sequence"/>
</dbReference>
<evidence type="ECO:0000256" key="3">
    <source>
        <dbReference type="ARBA" id="ARBA00022603"/>
    </source>
</evidence>
<gene>
    <name evidence="6" type="ORF">BOKJ2_LOCUS2523</name>
</gene>
<dbReference type="AlphaFoldDB" id="A0A811K121"/>
<dbReference type="Gene3D" id="3.40.50.150">
    <property type="entry name" value="Vaccinia Virus protein VP39"/>
    <property type="match status" value="1"/>
</dbReference>
<name>A0A811K121_9BILA</name>
<keyword evidence="4" id="KW-0808">Transferase</keyword>
<accession>A0A811K121</accession>
<dbReference type="PANTHER" id="PTHR12303:SF6">
    <property type="entry name" value="CARNOSINE N-METHYLTRANSFERASE"/>
    <property type="match status" value="1"/>
</dbReference>
<comment type="caution">
    <text evidence="6">The sequence shown here is derived from an EMBL/GenBank/DDBJ whole genome shotgun (WGS) entry which is preliminary data.</text>
</comment>
<protein>
    <recommendedName>
        <fullName evidence="2">carnosine N-methyltransferase</fullName>
        <ecNumber evidence="2">2.1.1.22</ecNumber>
    </recommendedName>
</protein>
<dbReference type="EMBL" id="CAJFDH010000002">
    <property type="protein sequence ID" value="CAD5209124.1"/>
    <property type="molecule type" value="Genomic_DNA"/>
</dbReference>
<keyword evidence="5" id="KW-0949">S-adenosyl-L-methionine</keyword>
<dbReference type="SMART" id="SM01296">
    <property type="entry name" value="N2227"/>
    <property type="match status" value="1"/>
</dbReference>
<dbReference type="SUPFAM" id="SSF53335">
    <property type="entry name" value="S-adenosyl-L-methionine-dependent methyltransferases"/>
    <property type="match status" value="1"/>
</dbReference>
<dbReference type="InterPro" id="IPR029063">
    <property type="entry name" value="SAM-dependent_MTases_sf"/>
</dbReference>
<dbReference type="Pfam" id="PF07942">
    <property type="entry name" value="CARME"/>
    <property type="match status" value="2"/>
</dbReference>
<evidence type="ECO:0000256" key="4">
    <source>
        <dbReference type="ARBA" id="ARBA00022679"/>
    </source>
</evidence>
<comment type="similarity">
    <text evidence="1">Belongs to the carnosine N-methyltransferase family.</text>
</comment>
<evidence type="ECO:0000256" key="5">
    <source>
        <dbReference type="ARBA" id="ARBA00022691"/>
    </source>
</evidence>
<dbReference type="GO" id="GO:0030735">
    <property type="term" value="F:carnosine N-methyltransferase activity"/>
    <property type="evidence" value="ECO:0007669"/>
    <property type="project" value="UniProtKB-EC"/>
</dbReference>
<sequence>MNGECSRNPQQDAEAEVEMIGEVLSAMVYYERHAADKFRKQAKSLRCLDHADRIALGPALSEHLKAALKCAAENQKLFDHIINCGRVIFDDNSNYISAMNGLKEGKVPTEHYLSKARSTLKQITRDWSEEGREERESCYNRVIEAMRTLYPNKAERPHVNTLKHQFTIYPYVLDFSNCWTYSDALRPVKIPDVDPSTQLDNESRQNSFSMCAGDFTSAFDAHDSIFDNVVTVFFLDTAANPFKYIQNIKKILKPGGRWINFGPLTYHFEDSEDDSIELPFDILLQQIERYSFEIEIVEENRDLPSYYTRNKRSMLGYQYNCGFFQARLKTEEDSGRNAEATEENQDLEWQC</sequence>